<reference evidence="12" key="1">
    <citation type="submission" date="2016-10" db="EMBL/GenBank/DDBJ databases">
        <authorList>
            <person name="Varghese N."/>
            <person name="Submissions S."/>
        </authorList>
    </citation>
    <scope>NUCLEOTIDE SEQUENCE [LARGE SCALE GENOMIC DNA]</scope>
    <source>
        <strain evidence="12">DSM 40318</strain>
    </source>
</reference>
<evidence type="ECO:0000256" key="2">
    <source>
        <dbReference type="ARBA" id="ARBA00012705"/>
    </source>
</evidence>
<comment type="similarity">
    <text evidence="1 8">Belongs to the thiolase-like superfamily. Thiolase family.</text>
</comment>
<name>A0A1H4TZE5_STRMJ</name>
<evidence type="ECO:0000313" key="11">
    <source>
        <dbReference type="EMBL" id="SEC61670.1"/>
    </source>
</evidence>
<evidence type="ECO:0000256" key="6">
    <source>
        <dbReference type="ARBA" id="ARBA00040529"/>
    </source>
</evidence>
<gene>
    <name evidence="11" type="ORF">SAMN04490356_4835</name>
</gene>
<evidence type="ECO:0000256" key="4">
    <source>
        <dbReference type="ARBA" id="ARBA00023315"/>
    </source>
</evidence>
<dbReference type="CDD" id="cd00751">
    <property type="entry name" value="thiolase"/>
    <property type="match status" value="1"/>
</dbReference>
<proteinExistence type="inferred from homology"/>
<dbReference type="Pfam" id="PF00108">
    <property type="entry name" value="Thiolase_N"/>
    <property type="match status" value="1"/>
</dbReference>
<evidence type="ECO:0000256" key="3">
    <source>
        <dbReference type="ARBA" id="ARBA00022679"/>
    </source>
</evidence>
<dbReference type="InterPro" id="IPR020615">
    <property type="entry name" value="Thiolase_acyl_enz_int_AS"/>
</dbReference>
<dbReference type="FunFam" id="3.40.47.10:FF:000010">
    <property type="entry name" value="Acetyl-CoA acetyltransferase (Thiolase)"/>
    <property type="match status" value="1"/>
</dbReference>
<dbReference type="PROSITE" id="PS00737">
    <property type="entry name" value="THIOLASE_2"/>
    <property type="match status" value="1"/>
</dbReference>
<dbReference type="SUPFAM" id="SSF53901">
    <property type="entry name" value="Thiolase-like"/>
    <property type="match status" value="2"/>
</dbReference>
<evidence type="ECO:0000256" key="5">
    <source>
        <dbReference type="ARBA" id="ARBA00030755"/>
    </source>
</evidence>
<dbReference type="EMBL" id="FNST01000002">
    <property type="protein sequence ID" value="SEC61670.1"/>
    <property type="molecule type" value="Genomic_DNA"/>
</dbReference>
<dbReference type="PROSITE" id="PS00099">
    <property type="entry name" value="THIOLASE_3"/>
    <property type="match status" value="1"/>
</dbReference>
<protein>
    <recommendedName>
        <fullName evidence="6">Probable acetyl-CoA acetyltransferase</fullName>
        <ecNumber evidence="2">2.3.1.9</ecNumber>
    </recommendedName>
    <alternativeName>
        <fullName evidence="5">Acetoacetyl-CoA thiolase</fullName>
    </alternativeName>
</protein>
<feature type="active site" description="Proton acceptor" evidence="7">
    <location>
        <position position="381"/>
    </location>
</feature>
<evidence type="ECO:0000313" key="12">
    <source>
        <dbReference type="Proteomes" id="UP000198609"/>
    </source>
</evidence>
<feature type="domain" description="Thiolase C-terminal" evidence="10">
    <location>
        <begin position="273"/>
        <end position="393"/>
    </location>
</feature>
<keyword evidence="4 8" id="KW-0012">Acyltransferase</keyword>
<dbReference type="PIRSF" id="PIRSF000429">
    <property type="entry name" value="Ac-CoA_Ac_transf"/>
    <property type="match status" value="1"/>
</dbReference>
<organism evidence="11 12">
    <name type="scientific">Streptomyces melanosporofaciens</name>
    <dbReference type="NCBI Taxonomy" id="67327"/>
    <lineage>
        <taxon>Bacteria</taxon>
        <taxon>Bacillati</taxon>
        <taxon>Actinomycetota</taxon>
        <taxon>Actinomycetes</taxon>
        <taxon>Kitasatosporales</taxon>
        <taxon>Streptomycetaceae</taxon>
        <taxon>Streptomyces</taxon>
        <taxon>Streptomyces violaceusniger group</taxon>
    </lineage>
</organism>
<dbReference type="InterPro" id="IPR020610">
    <property type="entry name" value="Thiolase_AS"/>
</dbReference>
<dbReference type="InterPro" id="IPR020616">
    <property type="entry name" value="Thiolase_N"/>
</dbReference>
<dbReference type="PANTHER" id="PTHR18919:SF107">
    <property type="entry name" value="ACETYL-COA ACETYLTRANSFERASE, CYTOSOLIC"/>
    <property type="match status" value="1"/>
</dbReference>
<dbReference type="EC" id="2.3.1.9" evidence="2"/>
<evidence type="ECO:0000259" key="10">
    <source>
        <dbReference type="Pfam" id="PF02803"/>
    </source>
</evidence>
<feature type="domain" description="Thiolase N-terminal" evidence="9">
    <location>
        <begin position="7"/>
        <end position="264"/>
    </location>
</feature>
<keyword evidence="3 8" id="KW-0808">Transferase</keyword>
<dbReference type="InterPro" id="IPR020617">
    <property type="entry name" value="Thiolase_C"/>
</dbReference>
<feature type="active site" description="Proton acceptor" evidence="7">
    <location>
        <position position="351"/>
    </location>
</feature>
<keyword evidence="12" id="KW-1185">Reference proteome</keyword>
<dbReference type="Gene3D" id="3.40.47.10">
    <property type="match status" value="2"/>
</dbReference>
<dbReference type="Proteomes" id="UP000198609">
    <property type="component" value="Unassembled WGS sequence"/>
</dbReference>
<dbReference type="PANTHER" id="PTHR18919">
    <property type="entry name" value="ACETYL-COA C-ACYLTRANSFERASE"/>
    <property type="match status" value="1"/>
</dbReference>
<dbReference type="Pfam" id="PF02803">
    <property type="entry name" value="Thiolase_C"/>
    <property type="match status" value="1"/>
</dbReference>
<dbReference type="NCBIfam" id="TIGR01930">
    <property type="entry name" value="AcCoA-C-Actrans"/>
    <property type="match status" value="1"/>
</dbReference>
<evidence type="ECO:0000256" key="8">
    <source>
        <dbReference type="RuleBase" id="RU003557"/>
    </source>
</evidence>
<dbReference type="AlphaFoldDB" id="A0A1H4TZE5"/>
<dbReference type="InterPro" id="IPR002155">
    <property type="entry name" value="Thiolase"/>
</dbReference>
<evidence type="ECO:0000256" key="1">
    <source>
        <dbReference type="ARBA" id="ARBA00010982"/>
    </source>
</evidence>
<dbReference type="PROSITE" id="PS00098">
    <property type="entry name" value="THIOLASE_1"/>
    <property type="match status" value="1"/>
</dbReference>
<accession>A0A1H4TZE5</accession>
<evidence type="ECO:0000259" key="9">
    <source>
        <dbReference type="Pfam" id="PF00108"/>
    </source>
</evidence>
<feature type="active site" description="Acyl-thioester intermediate" evidence="7">
    <location>
        <position position="90"/>
    </location>
</feature>
<dbReference type="InterPro" id="IPR020613">
    <property type="entry name" value="Thiolase_CS"/>
</dbReference>
<sequence length="398" mass="40991">MTRTTSVMVAGARTPMGRLLGGLRSLEGADLGGIAIKAALERAGVGAEQVQYVIMGQVLQAGAGQIPARQAAVKAGIPMSVPALTINKVCLSGLDAIALADQLIRAGEFDIVVAGGQESMTNAPHLLPKSREGYKYGAIEMLDAMAHDGLTDAFESIAMGESTEKHNTRLGIQRPEQDEFAAQSHQRAAAAQKNGLFDAEITPVQIPQRKGEPVVFDKDEGIRGETTAELLGRLRPAFAKDGTITAGTSSQISDGAAAVVVMSKAKAEELGLEWIAEIGAHGNVAGPDNSLQSQPSNAIAHALGKEGLTVDDLDLIEINEAFAAVAVQSMKDLGVSPERVNVNGGAIALGHPIGMSGARIALHLALELRRRGGGTGAAALCGGGGQGDALILRVPTGE</sequence>
<dbReference type="InterPro" id="IPR016039">
    <property type="entry name" value="Thiolase-like"/>
</dbReference>
<dbReference type="GO" id="GO:0003985">
    <property type="term" value="F:acetyl-CoA C-acetyltransferase activity"/>
    <property type="evidence" value="ECO:0007669"/>
    <property type="project" value="UniProtKB-EC"/>
</dbReference>
<evidence type="ECO:0000256" key="7">
    <source>
        <dbReference type="PIRSR" id="PIRSR000429-1"/>
    </source>
</evidence>